<sequence length="375" mass="42112">MASIPPSDDQNQRKPALIRQRPLMLKDYLRDDFLSSCSSNGFKSFPRRQCCTSVRILLEVDLKARMKQRLLSRNRSNAAASTTIFALQRASEAVIKAVKKQLPFHSGKSQSPPKRNGGSRKGLLPRSLSRKLFFKRSFCSKASHKEESENGRWRLFRDILNEQDRPSDQGAHHFSTMIAAGGVSTSTTSISWAESEFSSEILRSSSSKSETSSENDVVEDKSDLPVRKVNNRVDETVGEDSCLGATTATHYGANAKEWPNEEGKEQFSPVSVLDCPFEDDEEASSSFQRNLALMEGCRKQKLMHKNRRLSETLKLEPVDLEKRIALSELNHEAPQSAIQPACSTSPQENIAFDNKEENPADPRKGSRITWPHQEQ</sequence>
<feature type="compositionally biased region" description="Polar residues" evidence="1">
    <location>
        <begin position="336"/>
        <end position="348"/>
    </location>
</feature>
<dbReference type="OrthoDB" id="668456at2759"/>
<accession>A0A6A1VW29</accession>
<feature type="region of interest" description="Disordered" evidence="1">
    <location>
        <begin position="203"/>
        <end position="224"/>
    </location>
</feature>
<comment type="caution">
    <text evidence="2">The sequence shown here is derived from an EMBL/GenBank/DDBJ whole genome shotgun (WGS) entry which is preliminary data.</text>
</comment>
<proteinExistence type="predicted"/>
<dbReference type="Proteomes" id="UP000516437">
    <property type="component" value="Chromosome 4"/>
</dbReference>
<feature type="compositionally biased region" description="Basic and acidic residues" evidence="1">
    <location>
        <begin position="353"/>
        <end position="364"/>
    </location>
</feature>
<keyword evidence="3" id="KW-1185">Reference proteome</keyword>
<protein>
    <submittedName>
        <fullName evidence="2">Uncharacterized protein</fullName>
    </submittedName>
</protein>
<dbReference type="PANTHER" id="PTHR33623:SF4">
    <property type="entry name" value="DUF4378 DOMAIN-CONTAINING PROTEIN"/>
    <property type="match status" value="1"/>
</dbReference>
<evidence type="ECO:0000256" key="1">
    <source>
        <dbReference type="SAM" id="MobiDB-lite"/>
    </source>
</evidence>
<feature type="region of interest" description="Disordered" evidence="1">
    <location>
        <begin position="331"/>
        <end position="375"/>
    </location>
</feature>
<dbReference type="EMBL" id="RXIC02000022">
    <property type="protein sequence ID" value="KAB1217172.1"/>
    <property type="molecule type" value="Genomic_DNA"/>
</dbReference>
<evidence type="ECO:0000313" key="3">
    <source>
        <dbReference type="Proteomes" id="UP000516437"/>
    </source>
</evidence>
<name>A0A6A1VW29_9ROSI</name>
<feature type="region of interest" description="Disordered" evidence="1">
    <location>
        <begin position="102"/>
        <end position="123"/>
    </location>
</feature>
<dbReference type="PANTHER" id="PTHR33623">
    <property type="entry name" value="OS04G0572500 PROTEIN"/>
    <property type="match status" value="1"/>
</dbReference>
<gene>
    <name evidence="2" type="ORF">CJ030_MR4G021149</name>
</gene>
<reference evidence="2 3" key="1">
    <citation type="journal article" date="2019" name="Plant Biotechnol. J.">
        <title>The red bayberry genome and genetic basis of sex determination.</title>
        <authorList>
            <person name="Jia H.M."/>
            <person name="Jia H.J."/>
            <person name="Cai Q.L."/>
            <person name="Wang Y."/>
            <person name="Zhao H.B."/>
            <person name="Yang W.F."/>
            <person name="Wang G.Y."/>
            <person name="Li Y.H."/>
            <person name="Zhan D.L."/>
            <person name="Shen Y.T."/>
            <person name="Niu Q.F."/>
            <person name="Chang L."/>
            <person name="Qiu J."/>
            <person name="Zhao L."/>
            <person name="Xie H.B."/>
            <person name="Fu W.Y."/>
            <person name="Jin J."/>
            <person name="Li X.W."/>
            <person name="Jiao Y."/>
            <person name="Zhou C.C."/>
            <person name="Tu T."/>
            <person name="Chai C.Y."/>
            <person name="Gao J.L."/>
            <person name="Fan L.J."/>
            <person name="van de Weg E."/>
            <person name="Wang J.Y."/>
            <person name="Gao Z.S."/>
        </authorList>
    </citation>
    <scope>NUCLEOTIDE SEQUENCE [LARGE SCALE GENOMIC DNA]</scope>
    <source>
        <tissue evidence="2">Leaves</tissue>
    </source>
</reference>
<dbReference type="AlphaFoldDB" id="A0A6A1VW29"/>
<evidence type="ECO:0000313" key="2">
    <source>
        <dbReference type="EMBL" id="KAB1217172.1"/>
    </source>
</evidence>
<organism evidence="2 3">
    <name type="scientific">Morella rubra</name>
    <name type="common">Chinese bayberry</name>
    <dbReference type="NCBI Taxonomy" id="262757"/>
    <lineage>
        <taxon>Eukaryota</taxon>
        <taxon>Viridiplantae</taxon>
        <taxon>Streptophyta</taxon>
        <taxon>Embryophyta</taxon>
        <taxon>Tracheophyta</taxon>
        <taxon>Spermatophyta</taxon>
        <taxon>Magnoliopsida</taxon>
        <taxon>eudicotyledons</taxon>
        <taxon>Gunneridae</taxon>
        <taxon>Pentapetalae</taxon>
        <taxon>rosids</taxon>
        <taxon>fabids</taxon>
        <taxon>Fagales</taxon>
        <taxon>Myricaceae</taxon>
        <taxon>Morella</taxon>
    </lineage>
</organism>
<feature type="compositionally biased region" description="Low complexity" evidence="1">
    <location>
        <begin position="203"/>
        <end position="214"/>
    </location>
</feature>